<dbReference type="GeneTree" id="ENSGT00390000013249"/>
<name>A0ABI7W0H8_FELCA</name>
<evidence type="ECO:0000259" key="2">
    <source>
        <dbReference type="Pfam" id="PF16653"/>
    </source>
</evidence>
<proteinExistence type="predicted"/>
<keyword evidence="4" id="KW-1185">Reference proteome</keyword>
<evidence type="ECO:0000313" key="3">
    <source>
        <dbReference type="Ensembl" id="ENSFCTP00005003884.1"/>
    </source>
</evidence>
<dbReference type="Gene3D" id="3.30.360.10">
    <property type="entry name" value="Dihydrodipicolinate Reductase, domain 2"/>
    <property type="match status" value="1"/>
</dbReference>
<organism evidence="3 4">
    <name type="scientific">Felis catus</name>
    <name type="common">Cat</name>
    <name type="synonym">Felis silvestris catus</name>
    <dbReference type="NCBI Taxonomy" id="9685"/>
    <lineage>
        <taxon>Eukaryota</taxon>
        <taxon>Metazoa</taxon>
        <taxon>Chordata</taxon>
        <taxon>Craniata</taxon>
        <taxon>Vertebrata</taxon>
        <taxon>Euteleostomi</taxon>
        <taxon>Mammalia</taxon>
        <taxon>Eutheria</taxon>
        <taxon>Laurasiatheria</taxon>
        <taxon>Carnivora</taxon>
        <taxon>Feliformia</taxon>
        <taxon>Felidae</taxon>
        <taxon>Felinae</taxon>
        <taxon>Felis</taxon>
    </lineage>
</organism>
<accession>A0ABI7W0H8</accession>
<dbReference type="Gene3D" id="3.40.50.720">
    <property type="entry name" value="NAD(P)-binding Rossmann-like Domain"/>
    <property type="match status" value="1"/>
</dbReference>
<dbReference type="InterPro" id="IPR051168">
    <property type="entry name" value="AASS"/>
</dbReference>
<reference evidence="3 4" key="1">
    <citation type="submission" date="2021-02" db="EMBL/GenBank/DDBJ databases">
        <title>Safari Cat Assemblies.</title>
        <authorList>
            <person name="Bredemeyer K.R."/>
            <person name="Murphy W.J."/>
        </authorList>
    </citation>
    <scope>NUCLEOTIDE SEQUENCE [LARGE SCALE GENOMIC DNA]</scope>
</reference>
<dbReference type="Ensembl" id="ENSFCTT00005006174.1">
    <property type="protein sequence ID" value="ENSFCTP00005003884.1"/>
    <property type="gene ID" value="ENSFCTG00005002328.1"/>
</dbReference>
<dbReference type="Proteomes" id="UP000823872">
    <property type="component" value="Chromosome A2"/>
</dbReference>
<dbReference type="Gene3D" id="1.10.1870.10">
    <property type="entry name" value="Domain 3, Saccharopine reductase"/>
    <property type="match status" value="1"/>
</dbReference>
<evidence type="ECO:0000313" key="4">
    <source>
        <dbReference type="Proteomes" id="UP000823872"/>
    </source>
</evidence>
<sequence>MILKMKTLLLLLLFTTQESPIAWIVILWFFPFKIKSKELPSASQVRLCVGLVPTQLPLVLLRLGLLGDEQVPRAESVVDALSKHLARKLSYGPGEKDMIVMRDSFGIRHPSGHLENKTIDLVVYGDVNGFSAMAKTVGLPTAMAAKMLLDGEIKAKGLMGPFSKEIYGPILERIQAEGIIYSAQSIITQ</sequence>
<reference evidence="3" key="2">
    <citation type="submission" date="2025-08" db="UniProtKB">
        <authorList>
            <consortium name="Ensembl"/>
        </authorList>
    </citation>
    <scope>IDENTIFICATION</scope>
    <source>
        <strain evidence="3">breed Abyssinian</strain>
    </source>
</reference>
<evidence type="ECO:0000256" key="1">
    <source>
        <dbReference type="ARBA" id="ARBA00023002"/>
    </source>
</evidence>
<dbReference type="InterPro" id="IPR032095">
    <property type="entry name" value="Sacchrp_dh-like_C"/>
</dbReference>
<dbReference type="PANTHER" id="PTHR11133">
    <property type="entry name" value="SACCHAROPINE DEHYDROGENASE"/>
    <property type="match status" value="1"/>
</dbReference>
<protein>
    <recommendedName>
        <fullName evidence="2">Saccharopine dehydrogenase-like C-terminal domain-containing protein</fullName>
    </recommendedName>
</protein>
<dbReference type="SUPFAM" id="SSF55347">
    <property type="entry name" value="Glyceraldehyde-3-phosphate dehydrogenase-like, C-terminal domain"/>
    <property type="match status" value="1"/>
</dbReference>
<dbReference type="Pfam" id="PF16653">
    <property type="entry name" value="Sacchrp_dh_C"/>
    <property type="match status" value="1"/>
</dbReference>
<gene>
    <name evidence="3" type="primary">AASS</name>
</gene>
<reference evidence="3" key="3">
    <citation type="submission" date="2025-09" db="UniProtKB">
        <authorList>
            <consortium name="Ensembl"/>
        </authorList>
    </citation>
    <scope>IDENTIFICATION</scope>
    <source>
        <strain evidence="3">breed Abyssinian</strain>
    </source>
</reference>
<feature type="domain" description="Saccharopine dehydrogenase-like C-terminal" evidence="2">
    <location>
        <begin position="59"/>
        <end position="179"/>
    </location>
</feature>
<keyword evidence="1" id="KW-0560">Oxidoreductase</keyword>
<dbReference type="PANTHER" id="PTHR11133:SF22">
    <property type="entry name" value="ALPHA-AMINOADIPIC SEMIALDEHYDE SYNTHASE, MITOCHONDRIAL"/>
    <property type="match status" value="1"/>
</dbReference>